<dbReference type="AlphaFoldDB" id="A0A8J3R1C0"/>
<comment type="caution">
    <text evidence="1">The sequence shown here is derived from an EMBL/GenBank/DDBJ whole genome shotgun (WGS) entry which is preliminary data.</text>
</comment>
<reference evidence="1" key="1">
    <citation type="submission" date="2021-01" db="EMBL/GenBank/DDBJ databases">
        <title>Whole genome shotgun sequence of Rugosimonospora africana NBRC 104875.</title>
        <authorList>
            <person name="Komaki H."/>
            <person name="Tamura T."/>
        </authorList>
    </citation>
    <scope>NUCLEOTIDE SEQUENCE</scope>
    <source>
        <strain evidence="1">NBRC 104875</strain>
    </source>
</reference>
<dbReference type="Proteomes" id="UP000642748">
    <property type="component" value="Unassembled WGS sequence"/>
</dbReference>
<evidence type="ECO:0000313" key="2">
    <source>
        <dbReference type="Proteomes" id="UP000642748"/>
    </source>
</evidence>
<accession>A0A8J3R1C0</accession>
<organism evidence="1 2">
    <name type="scientific">Rugosimonospora africana</name>
    <dbReference type="NCBI Taxonomy" id="556532"/>
    <lineage>
        <taxon>Bacteria</taxon>
        <taxon>Bacillati</taxon>
        <taxon>Actinomycetota</taxon>
        <taxon>Actinomycetes</taxon>
        <taxon>Micromonosporales</taxon>
        <taxon>Micromonosporaceae</taxon>
        <taxon>Rugosimonospora</taxon>
    </lineage>
</organism>
<evidence type="ECO:0008006" key="3">
    <source>
        <dbReference type="Google" id="ProtNLM"/>
    </source>
</evidence>
<sequence>MVTEAPDKCQRRGVRNVTADDVVAELQFGFWTSLLSNHRGSQYGRLLWVPTLHRSFPHYHGRRRDLHDNYEAMRLLRNRIMHHEPIHHRDLMATTTRSTG</sequence>
<evidence type="ECO:0000313" key="1">
    <source>
        <dbReference type="EMBL" id="GIH20009.1"/>
    </source>
</evidence>
<keyword evidence="2" id="KW-1185">Reference proteome</keyword>
<gene>
    <name evidence="1" type="ORF">Raf01_81810</name>
</gene>
<name>A0A8J3R1C0_9ACTN</name>
<protein>
    <recommendedName>
        <fullName evidence="3">Abi-like protein</fullName>
    </recommendedName>
</protein>
<proteinExistence type="predicted"/>
<dbReference type="EMBL" id="BONZ01000087">
    <property type="protein sequence ID" value="GIH20009.1"/>
    <property type="molecule type" value="Genomic_DNA"/>
</dbReference>